<comment type="catalytic activity">
    <reaction evidence="4">
        <text>an aldehyde + NAD(+) + H2O = a carboxylate + NADH + 2 H(+)</text>
        <dbReference type="Rhea" id="RHEA:16185"/>
        <dbReference type="ChEBI" id="CHEBI:15377"/>
        <dbReference type="ChEBI" id="CHEBI:15378"/>
        <dbReference type="ChEBI" id="CHEBI:17478"/>
        <dbReference type="ChEBI" id="CHEBI:29067"/>
        <dbReference type="ChEBI" id="CHEBI:57540"/>
        <dbReference type="ChEBI" id="CHEBI:57945"/>
        <dbReference type="EC" id="1.2.1.3"/>
    </reaction>
</comment>
<dbReference type="SUPFAM" id="SSF53720">
    <property type="entry name" value="ALDH-like"/>
    <property type="match status" value="1"/>
</dbReference>
<dbReference type="Pfam" id="PF00171">
    <property type="entry name" value="Aldedh"/>
    <property type="match status" value="1"/>
</dbReference>
<dbReference type="InterPro" id="IPR016163">
    <property type="entry name" value="Ald_DH_C"/>
</dbReference>
<dbReference type="InterPro" id="IPR044086">
    <property type="entry name" value="LUC3-like"/>
</dbReference>
<dbReference type="InterPro" id="IPR016162">
    <property type="entry name" value="Ald_DH_N"/>
</dbReference>
<dbReference type="EC" id="1.2.1.3" evidence="3"/>
<evidence type="ECO:0000313" key="9">
    <source>
        <dbReference type="Proteomes" id="UP001610334"/>
    </source>
</evidence>
<accession>A0ABR4HSV4</accession>
<feature type="domain" description="Aldehyde dehydrogenase" evidence="7">
    <location>
        <begin position="27"/>
        <end position="473"/>
    </location>
</feature>
<gene>
    <name evidence="8" type="ORF">BJX63DRAFT_429071</name>
</gene>
<dbReference type="PROSITE" id="PS00687">
    <property type="entry name" value="ALDEHYDE_DEHYDR_GLU"/>
    <property type="match status" value="1"/>
</dbReference>
<dbReference type="PANTHER" id="PTHR11699">
    <property type="entry name" value="ALDEHYDE DEHYDROGENASE-RELATED"/>
    <property type="match status" value="1"/>
</dbReference>
<dbReference type="Proteomes" id="UP001610334">
    <property type="component" value="Unassembled WGS sequence"/>
</dbReference>
<dbReference type="Gene3D" id="3.40.309.10">
    <property type="entry name" value="Aldehyde Dehydrogenase, Chain A, domain 2"/>
    <property type="match status" value="1"/>
</dbReference>
<feature type="active site" evidence="5">
    <location>
        <position position="251"/>
    </location>
</feature>
<dbReference type="InterPro" id="IPR016160">
    <property type="entry name" value="Ald_DH_CS_CYS"/>
</dbReference>
<evidence type="ECO:0000259" key="7">
    <source>
        <dbReference type="Pfam" id="PF00171"/>
    </source>
</evidence>
<dbReference type="Gene3D" id="3.40.605.10">
    <property type="entry name" value="Aldehyde Dehydrogenase, Chain A, domain 1"/>
    <property type="match status" value="1"/>
</dbReference>
<protein>
    <recommendedName>
        <fullName evidence="3">aldehyde dehydrogenase (NAD(+))</fullName>
        <ecNumber evidence="3">1.2.1.3</ecNumber>
    </recommendedName>
</protein>
<dbReference type="InterPro" id="IPR029510">
    <property type="entry name" value="Ald_DH_CS_GLU"/>
</dbReference>
<name>A0ABR4HSV4_9EURO</name>
<comment type="similarity">
    <text evidence="1 6">Belongs to the aldehyde dehydrogenase family.</text>
</comment>
<dbReference type="EMBL" id="JBFXLT010000013">
    <property type="protein sequence ID" value="KAL2818570.1"/>
    <property type="molecule type" value="Genomic_DNA"/>
</dbReference>
<organism evidence="8 9">
    <name type="scientific">Aspergillus granulosus</name>
    <dbReference type="NCBI Taxonomy" id="176169"/>
    <lineage>
        <taxon>Eukaryota</taxon>
        <taxon>Fungi</taxon>
        <taxon>Dikarya</taxon>
        <taxon>Ascomycota</taxon>
        <taxon>Pezizomycotina</taxon>
        <taxon>Eurotiomycetes</taxon>
        <taxon>Eurotiomycetidae</taxon>
        <taxon>Eurotiales</taxon>
        <taxon>Aspergillaceae</taxon>
        <taxon>Aspergillus</taxon>
        <taxon>Aspergillus subgen. Nidulantes</taxon>
    </lineage>
</organism>
<evidence type="ECO:0000256" key="5">
    <source>
        <dbReference type="PROSITE-ProRule" id="PRU10007"/>
    </source>
</evidence>
<evidence type="ECO:0000256" key="1">
    <source>
        <dbReference type="ARBA" id="ARBA00009986"/>
    </source>
</evidence>
<dbReference type="CDD" id="cd07106">
    <property type="entry name" value="ALDH_AldA-AAD23400"/>
    <property type="match status" value="1"/>
</dbReference>
<dbReference type="InterPro" id="IPR016161">
    <property type="entry name" value="Ald_DH/histidinol_DH"/>
</dbReference>
<sequence>MASSPEIKLRFDTFYNIIDGSPVSTTETRHGINPATKQANPDVPVASQQDLDSAVEAAQRAFKHWSQTTIEERRAALVAYANAYKELTTDFAKLLTMEQGKPIAFATAEAEAGYTWITKIAKLSLSDEVIIDDEERKVVTRYTPLGVVGAIVPWNFPIQLAVGKIAPALLAGNTIIVKPSPFTPYCGLKLVELAQRFFPPGVVQALSGPDELGPWMTSHPRIDKISFTGSTATGKRVMQSASATLKRLTLELGGNDPAIVCKSADIKDVAPKVATFAFFNSGQVCVAIKRIYVHESIYEEFRDAVVEYTKSIKVGNGLEEGNFLGPIQNSSQYDRVQGFFDDVQQQGMKIAFGGSPGDSKGYFINPTIIDKPKDDSRLVTEEQFGPVVPLLAWSDEEDVIERANNTAMGLGASVWSSDLQEADRIAKRLQAGNVWINTHLDLNPMVPFGGHKQSGIGSEWGSAGLKSYCNVQTLHLKL</sequence>
<dbReference type="PROSITE" id="PS00070">
    <property type="entry name" value="ALDEHYDE_DEHYDR_CYS"/>
    <property type="match status" value="1"/>
</dbReference>
<keyword evidence="9" id="KW-1185">Reference proteome</keyword>
<dbReference type="InterPro" id="IPR015590">
    <property type="entry name" value="Aldehyde_DH_dom"/>
</dbReference>
<reference evidence="8 9" key="1">
    <citation type="submission" date="2024-07" db="EMBL/GenBank/DDBJ databases">
        <title>Section-level genome sequencing and comparative genomics of Aspergillus sections Usti and Cavernicolus.</title>
        <authorList>
            <consortium name="Lawrence Berkeley National Laboratory"/>
            <person name="Nybo J.L."/>
            <person name="Vesth T.C."/>
            <person name="Theobald S."/>
            <person name="Frisvad J.C."/>
            <person name="Larsen T.O."/>
            <person name="Kjaerboelling I."/>
            <person name="Rothschild-Mancinelli K."/>
            <person name="Lyhne E.K."/>
            <person name="Kogle M.E."/>
            <person name="Barry K."/>
            <person name="Clum A."/>
            <person name="Na H."/>
            <person name="Ledsgaard L."/>
            <person name="Lin J."/>
            <person name="Lipzen A."/>
            <person name="Kuo A."/>
            <person name="Riley R."/>
            <person name="Mondo S."/>
            <person name="Labutti K."/>
            <person name="Haridas S."/>
            <person name="Pangalinan J."/>
            <person name="Salamov A.A."/>
            <person name="Simmons B.A."/>
            <person name="Magnuson J.K."/>
            <person name="Chen J."/>
            <person name="Drula E."/>
            <person name="Henrissat B."/>
            <person name="Wiebenga A."/>
            <person name="Lubbers R.J."/>
            <person name="Gomes A.C."/>
            <person name="Makela M.R."/>
            <person name="Stajich J."/>
            <person name="Grigoriev I.V."/>
            <person name="Mortensen U.H."/>
            <person name="De Vries R.P."/>
            <person name="Baker S.E."/>
            <person name="Andersen M.R."/>
        </authorList>
    </citation>
    <scope>NUCLEOTIDE SEQUENCE [LARGE SCALE GENOMIC DNA]</scope>
    <source>
        <strain evidence="8 9">CBS 588.65</strain>
    </source>
</reference>
<evidence type="ECO:0000313" key="8">
    <source>
        <dbReference type="EMBL" id="KAL2818570.1"/>
    </source>
</evidence>
<evidence type="ECO:0000256" key="6">
    <source>
        <dbReference type="RuleBase" id="RU003345"/>
    </source>
</evidence>
<evidence type="ECO:0000256" key="4">
    <source>
        <dbReference type="ARBA" id="ARBA00049194"/>
    </source>
</evidence>
<keyword evidence="2 6" id="KW-0560">Oxidoreductase</keyword>
<evidence type="ECO:0000256" key="2">
    <source>
        <dbReference type="ARBA" id="ARBA00023002"/>
    </source>
</evidence>
<evidence type="ECO:0000256" key="3">
    <source>
        <dbReference type="ARBA" id="ARBA00024226"/>
    </source>
</evidence>
<comment type="caution">
    <text evidence="8">The sequence shown here is derived from an EMBL/GenBank/DDBJ whole genome shotgun (WGS) entry which is preliminary data.</text>
</comment>
<proteinExistence type="inferred from homology"/>